<evidence type="ECO:0000313" key="3">
    <source>
        <dbReference type="Proteomes" id="UP000229681"/>
    </source>
</evidence>
<dbReference type="InterPro" id="IPR002109">
    <property type="entry name" value="Glutaredoxin"/>
</dbReference>
<dbReference type="CDD" id="cd02976">
    <property type="entry name" value="NrdH"/>
    <property type="match status" value="1"/>
</dbReference>
<proteinExistence type="predicted"/>
<dbReference type="AlphaFoldDB" id="A0A2M8PET6"/>
<dbReference type="Pfam" id="PF00462">
    <property type="entry name" value="Glutaredoxin"/>
    <property type="match status" value="1"/>
</dbReference>
<evidence type="ECO:0000259" key="1">
    <source>
        <dbReference type="Pfam" id="PF00462"/>
    </source>
</evidence>
<dbReference type="Proteomes" id="UP000229681">
    <property type="component" value="Unassembled WGS sequence"/>
</dbReference>
<evidence type="ECO:0000313" key="2">
    <source>
        <dbReference type="EMBL" id="PJF36070.1"/>
    </source>
</evidence>
<reference evidence="2 3" key="1">
    <citation type="submission" date="2017-11" db="EMBL/GenBank/DDBJ databases">
        <title>Evolution of Phototrophy in the Chloroflexi Phylum Driven by Horizontal Gene Transfer.</title>
        <authorList>
            <person name="Ward L.M."/>
            <person name="Hemp J."/>
            <person name="Shih P.M."/>
            <person name="Mcglynn S.E."/>
            <person name="Fischer W."/>
        </authorList>
    </citation>
    <scope>NUCLEOTIDE SEQUENCE [LARGE SCALE GENOMIC DNA]</scope>
    <source>
        <strain evidence="2">JP3_13</strain>
    </source>
</reference>
<dbReference type="InterPro" id="IPR036249">
    <property type="entry name" value="Thioredoxin-like_sf"/>
</dbReference>
<sequence length="125" mass="14400">MFPRATRALKRSFMPPSDKELIVYSRSTPCPFVSVARRVLEREGVPYRELLIDRNKTYEARVLEWTGFLSVPTLVIAWRGQELPYEPPAPLPRGESPRGIDRGSMLTEATEEELLAWLRKHGFLT</sequence>
<organism evidence="2 3">
    <name type="scientific">Candidatus Thermofonsia Clade 1 bacterium</name>
    <dbReference type="NCBI Taxonomy" id="2364210"/>
    <lineage>
        <taxon>Bacteria</taxon>
        <taxon>Bacillati</taxon>
        <taxon>Chloroflexota</taxon>
        <taxon>Candidatus Thermofontia</taxon>
        <taxon>Candidatus Thermofonsia Clade 1</taxon>
    </lineage>
</organism>
<dbReference type="EMBL" id="PGTM01000082">
    <property type="protein sequence ID" value="PJF36070.1"/>
    <property type="molecule type" value="Genomic_DNA"/>
</dbReference>
<dbReference type="PROSITE" id="PS51354">
    <property type="entry name" value="GLUTAREDOXIN_2"/>
    <property type="match status" value="1"/>
</dbReference>
<gene>
    <name evidence="2" type="ORF">CUN49_07295</name>
</gene>
<feature type="domain" description="Glutaredoxin" evidence="1">
    <location>
        <begin position="22"/>
        <end position="76"/>
    </location>
</feature>
<dbReference type="SUPFAM" id="SSF52833">
    <property type="entry name" value="Thioredoxin-like"/>
    <property type="match status" value="1"/>
</dbReference>
<dbReference type="Gene3D" id="3.40.30.10">
    <property type="entry name" value="Glutaredoxin"/>
    <property type="match status" value="1"/>
</dbReference>
<protein>
    <recommendedName>
        <fullName evidence="1">Glutaredoxin domain-containing protein</fullName>
    </recommendedName>
</protein>
<comment type="caution">
    <text evidence="2">The sequence shown here is derived from an EMBL/GenBank/DDBJ whole genome shotgun (WGS) entry which is preliminary data.</text>
</comment>
<name>A0A2M8PET6_9CHLR</name>
<accession>A0A2M8PET6</accession>